<protein>
    <submittedName>
        <fullName evidence="3">Peptidoglycan/xylan/chitin deacetylase (PgdA/CDA1 family)</fullName>
    </submittedName>
    <submittedName>
        <fullName evidence="2">Polysaccharide deacetylase</fullName>
    </submittedName>
</protein>
<dbReference type="SUPFAM" id="SSF88713">
    <property type="entry name" value="Glycoside hydrolase/deacetylase"/>
    <property type="match status" value="1"/>
</dbReference>
<evidence type="ECO:0000313" key="3">
    <source>
        <dbReference type="EMBL" id="MBP2068206.1"/>
    </source>
</evidence>
<reference evidence="2" key="1">
    <citation type="submission" date="2014-05" db="EMBL/GenBank/DDBJ databases">
        <authorList>
            <person name="Horn Fabian"/>
        </authorList>
    </citation>
    <scope>NUCLEOTIDE SEQUENCE</scope>
</reference>
<evidence type="ECO:0000313" key="2">
    <source>
        <dbReference type="EMBL" id="CDR09153.1"/>
    </source>
</evidence>
<dbReference type="AlphaFoldDB" id="A0A061A080"/>
<dbReference type="InterPro" id="IPR002509">
    <property type="entry name" value="NODB_dom"/>
</dbReference>
<keyword evidence="4" id="KW-1185">Reference proteome</keyword>
<dbReference type="EMBL" id="LK022848">
    <property type="protein sequence ID" value="CDR09153.1"/>
    <property type="molecule type" value="Genomic_DNA"/>
</dbReference>
<dbReference type="Pfam" id="PF01522">
    <property type="entry name" value="Polysacc_deac_1"/>
    <property type="match status" value="1"/>
</dbReference>
<sequence>MSERAPAGRWPNGARVAVMISVDHDADLAILSGSPTTADRGKTLSVGRYGTDRGIDRLLGLFTDLRVPTTWFVPGRNAERHPEAVRRIAAAGHEIACHGDAHENFLELTLGEQVRAVRDAAERLRRVTGAAPRGFRTPAGEWKPGLGARLADLGIRWSSSMPGDDLPYLHPEASGLVEIPVHYELEDHQYFFFNLEPPFPTGQSRIASYAHALDNWKREFMAYHRFGLCYVLRLQPEVTGTPGRIGLVREIIEYIQGCQDVWLATGSQIADRWRTQHRENEPGHPADLFQRLRAEQEQAR</sequence>
<proteinExistence type="predicted"/>
<dbReference type="PANTHER" id="PTHR47561:SF1">
    <property type="entry name" value="POLYSACCHARIDE DEACETYLASE FAMILY PROTEIN (AFU_ORTHOLOGUE AFUA_6G05030)"/>
    <property type="match status" value="1"/>
</dbReference>
<organism evidence="2">
    <name type="scientific">Streptomyces iranensis</name>
    <dbReference type="NCBI Taxonomy" id="576784"/>
    <lineage>
        <taxon>Bacteria</taxon>
        <taxon>Bacillati</taxon>
        <taxon>Actinomycetota</taxon>
        <taxon>Actinomycetes</taxon>
        <taxon>Kitasatosporales</taxon>
        <taxon>Streptomycetaceae</taxon>
        <taxon>Streptomyces</taxon>
        <taxon>Streptomyces violaceusniger group</taxon>
    </lineage>
</organism>
<dbReference type="PANTHER" id="PTHR47561">
    <property type="entry name" value="POLYSACCHARIDE DEACETYLASE FAMILY PROTEIN (AFU_ORTHOLOGUE AFUA_6G05030)"/>
    <property type="match status" value="1"/>
</dbReference>
<dbReference type="CDD" id="cd10938">
    <property type="entry name" value="CE4_HpPgdA_like"/>
    <property type="match status" value="1"/>
</dbReference>
<dbReference type="EMBL" id="JAGGLR010000038">
    <property type="protein sequence ID" value="MBP2068206.1"/>
    <property type="molecule type" value="Genomic_DNA"/>
</dbReference>
<accession>A0A061A080</accession>
<dbReference type="Gene3D" id="3.20.20.370">
    <property type="entry name" value="Glycoside hydrolase/deacetylase"/>
    <property type="match status" value="1"/>
</dbReference>
<gene>
    <name evidence="3" type="ORF">J2Z30_009275</name>
    <name evidence="2" type="ORF">SIRAN5782</name>
</gene>
<evidence type="ECO:0000313" key="4">
    <source>
        <dbReference type="Proteomes" id="UP000756710"/>
    </source>
</evidence>
<dbReference type="RefSeq" id="WP_044574014.1">
    <property type="nucleotide sequence ID" value="NZ_BAABDR010000039.1"/>
</dbReference>
<dbReference type="HOGENOM" id="CLU_029940_1_1_11"/>
<dbReference type="PROSITE" id="PS51677">
    <property type="entry name" value="NODB"/>
    <property type="match status" value="1"/>
</dbReference>
<dbReference type="Proteomes" id="UP000756710">
    <property type="component" value="Unassembled WGS sequence"/>
</dbReference>
<dbReference type="InterPro" id="IPR037950">
    <property type="entry name" value="PgdA-like"/>
</dbReference>
<dbReference type="GO" id="GO:0016810">
    <property type="term" value="F:hydrolase activity, acting on carbon-nitrogen (but not peptide) bonds"/>
    <property type="evidence" value="ECO:0007669"/>
    <property type="project" value="InterPro"/>
</dbReference>
<dbReference type="GO" id="GO:0005975">
    <property type="term" value="P:carbohydrate metabolic process"/>
    <property type="evidence" value="ECO:0007669"/>
    <property type="project" value="InterPro"/>
</dbReference>
<dbReference type="InterPro" id="IPR011330">
    <property type="entry name" value="Glyco_hydro/deAcase_b/a-brl"/>
</dbReference>
<reference evidence="3 4" key="2">
    <citation type="submission" date="2021-03" db="EMBL/GenBank/DDBJ databases">
        <title>Genomic Encyclopedia of Type Strains, Phase IV (KMG-IV): sequencing the most valuable type-strain genomes for metagenomic binning, comparative biology and taxonomic classification.</title>
        <authorList>
            <person name="Goeker M."/>
        </authorList>
    </citation>
    <scope>NUCLEOTIDE SEQUENCE [LARGE SCALE GENOMIC DNA]</scope>
    <source>
        <strain evidence="3 4">DSM 41954</strain>
    </source>
</reference>
<evidence type="ECO:0000259" key="1">
    <source>
        <dbReference type="PROSITE" id="PS51677"/>
    </source>
</evidence>
<feature type="domain" description="NodB homology" evidence="1">
    <location>
        <begin position="41"/>
        <end position="142"/>
    </location>
</feature>
<name>A0A061A080_9ACTN</name>